<comment type="caution">
    <text evidence="18">The sequence shown here is derived from an EMBL/GenBank/DDBJ whole genome shotgun (WGS) entry which is preliminary data.</text>
</comment>
<accession>A0AB73A8V8</accession>
<keyword evidence="5" id="KW-0133">Cell shape</keyword>
<evidence type="ECO:0000256" key="4">
    <source>
        <dbReference type="ARBA" id="ARBA00022692"/>
    </source>
</evidence>
<evidence type="ECO:0000256" key="5">
    <source>
        <dbReference type="ARBA" id="ARBA00022960"/>
    </source>
</evidence>
<evidence type="ECO:0000256" key="12">
    <source>
        <dbReference type="ARBA" id="ARBA00041185"/>
    </source>
</evidence>
<evidence type="ECO:0000256" key="7">
    <source>
        <dbReference type="ARBA" id="ARBA00022989"/>
    </source>
</evidence>
<evidence type="ECO:0000256" key="8">
    <source>
        <dbReference type="ARBA" id="ARBA00023136"/>
    </source>
</evidence>
<comment type="similarity">
    <text evidence="11">Belongs to the SEDS family. FtsW subfamily.</text>
</comment>
<keyword evidence="8 17" id="KW-0472">Membrane</keyword>
<dbReference type="Pfam" id="PF01098">
    <property type="entry name" value="FTSW_RODA_SPOVE"/>
    <property type="match status" value="1"/>
</dbReference>
<gene>
    <name evidence="18" type="ORF">D356_01670</name>
</gene>
<dbReference type="EMBL" id="ATIT01000093">
    <property type="protein sequence ID" value="EPI12220.1"/>
    <property type="molecule type" value="Genomic_DNA"/>
</dbReference>
<feature type="transmembrane region" description="Helical" evidence="17">
    <location>
        <begin position="192"/>
        <end position="213"/>
    </location>
</feature>
<evidence type="ECO:0000256" key="13">
    <source>
        <dbReference type="ARBA" id="ARBA00041418"/>
    </source>
</evidence>
<feature type="transmembrane region" description="Helical" evidence="17">
    <location>
        <begin position="50"/>
        <end position="69"/>
    </location>
</feature>
<keyword evidence="2" id="KW-0328">Glycosyltransferase</keyword>
<organism evidence="18 19">
    <name type="scientific">Enterococcus faecium SD2A-2</name>
    <dbReference type="NCBI Taxonomy" id="1244154"/>
    <lineage>
        <taxon>Bacteria</taxon>
        <taxon>Bacillati</taxon>
        <taxon>Bacillota</taxon>
        <taxon>Bacilli</taxon>
        <taxon>Lactobacillales</taxon>
        <taxon>Enterococcaceae</taxon>
        <taxon>Enterococcus</taxon>
    </lineage>
</organism>
<feature type="transmembrane region" description="Helical" evidence="17">
    <location>
        <begin position="12"/>
        <end position="30"/>
    </location>
</feature>
<dbReference type="GO" id="GO:0015648">
    <property type="term" value="F:lipid-linked peptidoglycan transporter activity"/>
    <property type="evidence" value="ECO:0007669"/>
    <property type="project" value="TreeGrafter"/>
</dbReference>
<dbReference type="GO" id="GO:0005886">
    <property type="term" value="C:plasma membrane"/>
    <property type="evidence" value="ECO:0007669"/>
    <property type="project" value="TreeGrafter"/>
</dbReference>
<evidence type="ECO:0000256" key="3">
    <source>
        <dbReference type="ARBA" id="ARBA00022679"/>
    </source>
</evidence>
<dbReference type="GO" id="GO:0032153">
    <property type="term" value="C:cell division site"/>
    <property type="evidence" value="ECO:0007669"/>
    <property type="project" value="TreeGrafter"/>
</dbReference>
<dbReference type="GO" id="GO:0051301">
    <property type="term" value="P:cell division"/>
    <property type="evidence" value="ECO:0007669"/>
    <property type="project" value="InterPro"/>
</dbReference>
<dbReference type="PROSITE" id="PS00428">
    <property type="entry name" value="FTSW_RODA_SPOVE"/>
    <property type="match status" value="1"/>
</dbReference>
<feature type="transmembrane region" description="Helical" evidence="17">
    <location>
        <begin position="81"/>
        <end position="105"/>
    </location>
</feature>
<evidence type="ECO:0000256" key="6">
    <source>
        <dbReference type="ARBA" id="ARBA00022984"/>
    </source>
</evidence>
<comment type="catalytic activity">
    <reaction evidence="15">
        <text>[GlcNAc-(1-&gt;4)-Mur2Ac(oyl-L-Ala-gamma-D-Glu-L-Lys-D-Ala-D-Ala)](n)-di-trans,octa-cis-undecaprenyl diphosphate + beta-D-GlcNAc-(1-&gt;4)-Mur2Ac(oyl-L-Ala-gamma-D-Glu-L-Lys-D-Ala-D-Ala)-di-trans,octa-cis-undecaprenyl diphosphate = [GlcNAc-(1-&gt;4)-Mur2Ac(oyl-L-Ala-gamma-D-Glu-L-Lys-D-Ala-D-Ala)](n+1)-di-trans,octa-cis-undecaprenyl diphosphate + di-trans,octa-cis-undecaprenyl diphosphate + H(+)</text>
        <dbReference type="Rhea" id="RHEA:23708"/>
        <dbReference type="Rhea" id="RHEA-COMP:9602"/>
        <dbReference type="Rhea" id="RHEA-COMP:9603"/>
        <dbReference type="ChEBI" id="CHEBI:15378"/>
        <dbReference type="ChEBI" id="CHEBI:58405"/>
        <dbReference type="ChEBI" id="CHEBI:60033"/>
        <dbReference type="ChEBI" id="CHEBI:78435"/>
        <dbReference type="EC" id="2.4.99.28"/>
    </reaction>
</comment>
<evidence type="ECO:0000256" key="11">
    <source>
        <dbReference type="ARBA" id="ARBA00038053"/>
    </source>
</evidence>
<evidence type="ECO:0000313" key="18">
    <source>
        <dbReference type="EMBL" id="EPI12220.1"/>
    </source>
</evidence>
<evidence type="ECO:0000256" key="2">
    <source>
        <dbReference type="ARBA" id="ARBA00022676"/>
    </source>
</evidence>
<proteinExistence type="inferred from homology"/>
<sequence length="393" mass="43716">MGGGDAVKKRKKIDWWILGPYLTLSMIGLLEVYSASSYRLLQADENTKSLLLRQLIFIFLSWGVIFLARSIKLHYLLHPKIAGYGLALSIFFLILVRVGIFGVTVNGAQRWISLFGIQFQPSELANLFLIFYLSWFFRDGNNPPKNLKKPFLITVSITLLILFQPKIAGALMILSIAWVIFWAAAVPFKKGIYLIVTFSALLIGAAGGVLYLGNKGWLPQMFNHAYERIATLRDPFIDSHGAGYQMTHSFYALYNGGIWGRGLGNSITKKGYLPETETDFIFSIITEELGLIGALCVLFLLFSLCMRIFCLSSRCKNQQAGLFLLGFGTLLFVQTIMNVGSIAGLMPMTGVPLPFVSYGGTSYLILSLGIGITLNISSKIQAEELPLYRPEKQ</sequence>
<keyword evidence="3" id="KW-0808">Transferase</keyword>
<feature type="transmembrane region" description="Helical" evidence="17">
    <location>
        <begin position="111"/>
        <end position="135"/>
    </location>
</feature>
<protein>
    <recommendedName>
        <fullName evidence="12">Probable peptidoglycan glycosyltransferase FtsW</fullName>
        <ecNumber evidence="14">2.4.99.28</ecNumber>
    </recommendedName>
    <alternativeName>
        <fullName evidence="13">Cell division protein FtsW</fullName>
    </alternativeName>
    <alternativeName>
        <fullName evidence="10">Cell wall polymerase</fullName>
    </alternativeName>
    <alternativeName>
        <fullName evidence="9">Peptidoglycan polymerase</fullName>
    </alternativeName>
</protein>
<keyword evidence="6" id="KW-0573">Peptidoglycan synthesis</keyword>
<comment type="subcellular location">
    <subcellularLocation>
        <location evidence="1">Membrane</location>
        <topology evidence="1">Multi-pass membrane protein</topology>
    </subcellularLocation>
</comment>
<dbReference type="GO" id="GO:0008955">
    <property type="term" value="F:peptidoglycan glycosyltransferase activity"/>
    <property type="evidence" value="ECO:0007669"/>
    <property type="project" value="UniProtKB-EC"/>
</dbReference>
<evidence type="ECO:0000256" key="16">
    <source>
        <dbReference type="ARBA" id="ARBA00049966"/>
    </source>
</evidence>
<comment type="function">
    <text evidence="16">Peptidoglycan polymerase that is essential for cell division.</text>
</comment>
<keyword evidence="4 17" id="KW-0812">Transmembrane</keyword>
<dbReference type="InterPro" id="IPR018365">
    <property type="entry name" value="Cell_cycle_FtsW-rel_CS"/>
</dbReference>
<dbReference type="PANTHER" id="PTHR30474">
    <property type="entry name" value="CELL CYCLE PROTEIN"/>
    <property type="match status" value="1"/>
</dbReference>
<keyword evidence="7 17" id="KW-1133">Transmembrane helix</keyword>
<evidence type="ECO:0000256" key="1">
    <source>
        <dbReference type="ARBA" id="ARBA00004141"/>
    </source>
</evidence>
<evidence type="ECO:0000256" key="17">
    <source>
        <dbReference type="SAM" id="Phobius"/>
    </source>
</evidence>
<feature type="transmembrane region" description="Helical" evidence="17">
    <location>
        <begin position="355"/>
        <end position="376"/>
    </location>
</feature>
<evidence type="ECO:0000256" key="9">
    <source>
        <dbReference type="ARBA" id="ARBA00032370"/>
    </source>
</evidence>
<evidence type="ECO:0000256" key="10">
    <source>
        <dbReference type="ARBA" id="ARBA00033270"/>
    </source>
</evidence>
<feature type="transmembrane region" description="Helical" evidence="17">
    <location>
        <begin position="289"/>
        <end position="310"/>
    </location>
</feature>
<dbReference type="GO" id="GO:0008360">
    <property type="term" value="P:regulation of cell shape"/>
    <property type="evidence" value="ECO:0007669"/>
    <property type="project" value="UniProtKB-KW"/>
</dbReference>
<dbReference type="AlphaFoldDB" id="A0AB73A8V8"/>
<dbReference type="GO" id="GO:0009252">
    <property type="term" value="P:peptidoglycan biosynthetic process"/>
    <property type="evidence" value="ECO:0007669"/>
    <property type="project" value="UniProtKB-KW"/>
</dbReference>
<dbReference type="InterPro" id="IPR001182">
    <property type="entry name" value="FtsW/RodA"/>
</dbReference>
<reference evidence="18 19" key="1">
    <citation type="submission" date="2013-06" db="EMBL/GenBank/DDBJ databases">
        <authorList>
            <person name="Weinstock G."/>
            <person name="Sodergren E."/>
            <person name="Lobos E.A."/>
            <person name="Fulton L."/>
            <person name="Fulton R."/>
            <person name="Courtney L."/>
            <person name="Fronick C."/>
            <person name="O'Laughlin M."/>
            <person name="Godfrey J."/>
            <person name="Wilson R.M."/>
            <person name="Miner T."/>
            <person name="Farmer C."/>
            <person name="Delehaunty K."/>
            <person name="Cordes M."/>
            <person name="Minx P."/>
            <person name="Tomlinson C."/>
            <person name="Chen J."/>
            <person name="Wollam A."/>
            <person name="Pepin K.H."/>
            <person name="Bhonagiri V."/>
            <person name="Zhang X."/>
            <person name="Warren W."/>
            <person name="Mitreva M."/>
            <person name="Mardis E.R."/>
            <person name="Wilson R.K."/>
        </authorList>
    </citation>
    <scope>NUCLEOTIDE SEQUENCE [LARGE SCALE GENOMIC DNA]</scope>
    <source>
        <strain evidence="18 19">SD2A-2</strain>
    </source>
</reference>
<evidence type="ECO:0000256" key="14">
    <source>
        <dbReference type="ARBA" id="ARBA00044770"/>
    </source>
</evidence>
<evidence type="ECO:0000256" key="15">
    <source>
        <dbReference type="ARBA" id="ARBA00049902"/>
    </source>
</evidence>
<dbReference type="EC" id="2.4.99.28" evidence="14"/>
<feature type="transmembrane region" description="Helical" evidence="17">
    <location>
        <begin position="322"/>
        <end position="343"/>
    </location>
</feature>
<evidence type="ECO:0000313" key="19">
    <source>
        <dbReference type="Proteomes" id="UP000014622"/>
    </source>
</evidence>
<name>A0AB73A8V8_ENTFC</name>
<dbReference type="Proteomes" id="UP000014622">
    <property type="component" value="Unassembled WGS sequence"/>
</dbReference>
<dbReference type="PANTHER" id="PTHR30474:SF2">
    <property type="entry name" value="PEPTIDOGLYCAN GLYCOSYLTRANSFERASE FTSW-RELATED"/>
    <property type="match status" value="1"/>
</dbReference>